<dbReference type="AlphaFoldDB" id="A0A1Y3P219"/>
<dbReference type="EMBL" id="LOHF01000014">
    <property type="protein sequence ID" value="OUM72792.1"/>
    <property type="molecule type" value="Genomic_DNA"/>
</dbReference>
<accession>A0A1Y3P219</accession>
<feature type="transmembrane region" description="Helical" evidence="1">
    <location>
        <begin position="946"/>
        <end position="968"/>
    </location>
</feature>
<reference evidence="3 4" key="1">
    <citation type="journal article" date="2017" name="Syst. Appl. Microbiol.">
        <title>Pseudomonas caspiana sp. nov., a citrus pathogen in the Pseudomonas syringae phylogenetic group.</title>
        <authorList>
            <person name="Busquets A."/>
            <person name="Gomila M."/>
            <person name="Beiki F."/>
            <person name="Mulet M."/>
            <person name="Rahimian H."/>
            <person name="Garcia-Valdes E."/>
            <person name="Lalucat J."/>
        </authorList>
    </citation>
    <scope>NUCLEOTIDE SEQUENCE [LARGE SCALE GENOMIC DNA]</scope>
    <source>
        <strain evidence="3 4">FBF102</strain>
    </source>
</reference>
<feature type="transmembrane region" description="Helical" evidence="1">
    <location>
        <begin position="852"/>
        <end position="873"/>
    </location>
</feature>
<feature type="transmembrane region" description="Helical" evidence="1">
    <location>
        <begin position="803"/>
        <end position="822"/>
    </location>
</feature>
<dbReference type="OrthoDB" id="6339140at2"/>
<dbReference type="CDD" id="cd20708">
    <property type="entry name" value="MIX_IV"/>
    <property type="match status" value="1"/>
</dbReference>
<keyword evidence="4" id="KW-1185">Reference proteome</keyword>
<name>A0A1Y3P219_9PSED</name>
<dbReference type="InterPro" id="IPR046864">
    <property type="entry name" value="VasX_N"/>
</dbReference>
<keyword evidence="1" id="KW-0472">Membrane</keyword>
<evidence type="ECO:0000313" key="4">
    <source>
        <dbReference type="Proteomes" id="UP000195440"/>
    </source>
</evidence>
<feature type="transmembrane region" description="Helical" evidence="1">
    <location>
        <begin position="771"/>
        <end position="791"/>
    </location>
</feature>
<evidence type="ECO:0000256" key="1">
    <source>
        <dbReference type="SAM" id="Phobius"/>
    </source>
</evidence>
<keyword evidence="1" id="KW-1133">Transmembrane helix</keyword>
<evidence type="ECO:0000259" key="2">
    <source>
        <dbReference type="Pfam" id="PF20249"/>
    </source>
</evidence>
<organism evidence="3 4">
    <name type="scientific">Pseudomonas caspiana</name>
    <dbReference type="NCBI Taxonomy" id="1451454"/>
    <lineage>
        <taxon>Bacteria</taxon>
        <taxon>Pseudomonadati</taxon>
        <taxon>Pseudomonadota</taxon>
        <taxon>Gammaproteobacteria</taxon>
        <taxon>Pseudomonadales</taxon>
        <taxon>Pseudomonadaceae</taxon>
        <taxon>Pseudomonas</taxon>
    </lineage>
</organism>
<proteinExistence type="predicted"/>
<keyword evidence="1" id="KW-0812">Transmembrane</keyword>
<dbReference type="Pfam" id="PF20249">
    <property type="entry name" value="VasX_N"/>
    <property type="match status" value="1"/>
</dbReference>
<dbReference type="Proteomes" id="UP000195440">
    <property type="component" value="Unassembled WGS sequence"/>
</dbReference>
<dbReference type="RefSeq" id="WP_087270003.1">
    <property type="nucleotide sequence ID" value="NZ_JBJGBV010000012.1"/>
</dbReference>
<protein>
    <recommendedName>
        <fullName evidence="2">Toxin VasX N-terminal region domain-containing protein</fullName>
    </recommendedName>
</protein>
<feature type="domain" description="Toxin VasX N-terminal region" evidence="2">
    <location>
        <begin position="31"/>
        <end position="166"/>
    </location>
</feature>
<sequence>MTNPHITPRGHMANLVANAQPAEAPDAGGFCPLMSQTLQLLPVRYGLVEDLDPSVEIAMPYTLQALPLGFRLLRDGYLYIIDSATGFLHEYSITDGSIAALLFKGDQITKDRRPDVIEADPALAFSRSSVLHVSFSEVQWTAFKCAQVMKVATEREYFMQRVSFENIQRGNARDLINERKMALWLAESSGSRADKPDDNSTKIPYAWEHTPLYRQTIIEEFTSQITTAHKRDFLFLAVRDDVGVMRDLAQYQDQVVGQIEKWANSGTEEGQVERDYLLGCYIESLTQINEEDLNERAKKDRTLKALLDGLEILPEPERTQTRNTLREVMSQDNRQEAGAYFNDPDVPADLQERLEKAKPDRLSMDDGIEARASTIQQYQLEQRFVGTSPAFIARHRKSLWKLYRQMDKPTKDALYGAKFGQRGINDLIDRPRMDAFLKKQRAILQPLNELLEKITQDRIDLLIKNRLHRAIWYYDVEDSEQVDHALLTEYACLKDICRSDKAVDSVLDWLNNNPAMSRPMFYAAPLSAQTELGVQFAVFTNASWLFFKDAPQWLERLKQWGAGLVLDTGRLSPASQVNLTAAWGTLAPALQMGIQQAVQVFLQQMDKGQLPDMDTLFRSLPKAAGVAILDTARRENVTFQVASAEDLQNLGKTIKAVQQHRDRLRTLTSMSRERRAADRSWHLSPDANWFKEQRQTTRHSLAELEQQLAKLMSPIADLPTDSNHLQSAAPGKPGLALVFPAQQHREVQSVLESYRKGVTVAPKAGLLGDGAGLLVFLAQVVNLVVVQREVFSQPKSSRDLMPFLNSLAATIAAGFGAAQGIADTALSAHAAELAKNFKKAELLGVHVQMGKLHIGLGMVSYVAGIIAATMSLANSHKNWQDSVRSGNSDAQIGATISMLGNSGFLASNSYGFAQTIQTFSHVLAAEAGTAARTAAWAAAGVRLSTVFLRFNLAGILFTALELSGSWYFNRNNLSRHDRWLLSTPWAEGQDSNLCLSLPLAHYLKELRAHYQAPRIQIIPSSDDTPRRFLLHFPTLFAAELTKPLGSHASSSVLNIGGYQLIRKVEGRMGRPERWSPLSTALEDRLHIKARNPLIVELTDVLGLINSELPSHTDIVLSIQLGPITSKGQYEANVYEVCFPMFGESGDFPAVDLDPPGEQCEYFAIHPDLMPEVKK</sequence>
<comment type="caution">
    <text evidence="3">The sequence shown here is derived from an EMBL/GenBank/DDBJ whole genome shotgun (WGS) entry which is preliminary data.</text>
</comment>
<evidence type="ECO:0000313" key="3">
    <source>
        <dbReference type="EMBL" id="OUM72792.1"/>
    </source>
</evidence>
<gene>
    <name evidence="3" type="ORF">AUC60_17000</name>
</gene>